<sequence>MGQAAAVTFSAETLDTNTHSTVDQTQEIIRQVISCMSSNSMGCSRGNLSHNRLHCK</sequence>
<gene>
    <name evidence="1" type="ORF">COLO4_33815</name>
</gene>
<dbReference type="AlphaFoldDB" id="A0A1R3GR68"/>
<proteinExistence type="predicted"/>
<name>A0A1R3GR68_9ROSI</name>
<reference evidence="2" key="1">
    <citation type="submission" date="2013-09" db="EMBL/GenBank/DDBJ databases">
        <title>Corchorus olitorius genome sequencing.</title>
        <authorList>
            <person name="Alam M."/>
            <person name="Haque M.S."/>
            <person name="Islam M.S."/>
            <person name="Emdad E.M."/>
            <person name="Islam M.M."/>
            <person name="Ahmed B."/>
            <person name="Halim A."/>
            <person name="Hossen Q.M.M."/>
            <person name="Hossain M.Z."/>
            <person name="Ahmed R."/>
            <person name="Khan M.M."/>
            <person name="Islam R."/>
            <person name="Rashid M.M."/>
            <person name="Khan S.A."/>
            <person name="Rahman M.S."/>
            <person name="Alam M."/>
            <person name="Yahiya A.S."/>
            <person name="Khan M.S."/>
            <person name="Azam M.S."/>
            <person name="Haque T."/>
            <person name="Lashkar M.Z.H."/>
            <person name="Akhand A.I."/>
            <person name="Morshed G."/>
            <person name="Roy S."/>
            <person name="Uddin K.S."/>
            <person name="Rabeya T."/>
            <person name="Hossain A.S."/>
            <person name="Chowdhury A."/>
            <person name="Snigdha A.R."/>
            <person name="Mortoza M.S."/>
            <person name="Matin S.A."/>
            <person name="Hoque S.M.E."/>
            <person name="Islam M.K."/>
            <person name="Roy D.K."/>
            <person name="Haider R."/>
            <person name="Moosa M.M."/>
            <person name="Elias S.M."/>
            <person name="Hasan A.M."/>
            <person name="Jahan S."/>
            <person name="Shafiuddin M."/>
            <person name="Mahmood N."/>
            <person name="Shommy N.S."/>
        </authorList>
    </citation>
    <scope>NUCLEOTIDE SEQUENCE [LARGE SCALE GENOMIC DNA]</scope>
    <source>
        <strain evidence="2">cv. O-4</strain>
    </source>
</reference>
<evidence type="ECO:0000313" key="2">
    <source>
        <dbReference type="Proteomes" id="UP000187203"/>
    </source>
</evidence>
<keyword evidence="2" id="KW-1185">Reference proteome</keyword>
<dbReference type="Proteomes" id="UP000187203">
    <property type="component" value="Unassembled WGS sequence"/>
</dbReference>
<accession>A0A1R3GR68</accession>
<evidence type="ECO:0000313" key="1">
    <source>
        <dbReference type="EMBL" id="OMO60561.1"/>
    </source>
</evidence>
<organism evidence="1 2">
    <name type="scientific">Corchorus olitorius</name>
    <dbReference type="NCBI Taxonomy" id="93759"/>
    <lineage>
        <taxon>Eukaryota</taxon>
        <taxon>Viridiplantae</taxon>
        <taxon>Streptophyta</taxon>
        <taxon>Embryophyta</taxon>
        <taxon>Tracheophyta</taxon>
        <taxon>Spermatophyta</taxon>
        <taxon>Magnoliopsida</taxon>
        <taxon>eudicotyledons</taxon>
        <taxon>Gunneridae</taxon>
        <taxon>Pentapetalae</taxon>
        <taxon>rosids</taxon>
        <taxon>malvids</taxon>
        <taxon>Malvales</taxon>
        <taxon>Malvaceae</taxon>
        <taxon>Grewioideae</taxon>
        <taxon>Apeibeae</taxon>
        <taxon>Corchorus</taxon>
    </lineage>
</organism>
<comment type="caution">
    <text evidence="1">The sequence shown here is derived from an EMBL/GenBank/DDBJ whole genome shotgun (WGS) entry which is preliminary data.</text>
</comment>
<protein>
    <submittedName>
        <fullName evidence="1">Uncharacterized protein</fullName>
    </submittedName>
</protein>
<dbReference type="EMBL" id="AWUE01021876">
    <property type="protein sequence ID" value="OMO60561.1"/>
    <property type="molecule type" value="Genomic_DNA"/>
</dbReference>